<protein>
    <submittedName>
        <fullName evidence="2">Uncharacterized protein</fullName>
    </submittedName>
</protein>
<evidence type="ECO:0000256" key="1">
    <source>
        <dbReference type="SAM" id="MobiDB-lite"/>
    </source>
</evidence>
<name>A0A0S4JDE7_BODSA</name>
<feature type="region of interest" description="Disordered" evidence="1">
    <location>
        <begin position="23"/>
        <end position="112"/>
    </location>
</feature>
<dbReference type="EMBL" id="CYKH01001615">
    <property type="protein sequence ID" value="CUG88072.1"/>
    <property type="molecule type" value="Genomic_DNA"/>
</dbReference>
<sequence>MFRSIGSSTLRAFAVAHILVSSRQQSMPPPPGQEGFSAEQQGEEVDAAGVRKQPFGSSKEGEDAFGHTDAFAAIRQSIHESKAAKDSSSQEEDVDEAASNVNRRRNKRKKTMDNILGDILEDALRMRDAGKKPDMDFIYKQTQERVYEAEHGQKPPSQKERNAKYIPFPPDFHLHRLQEANLDDPWPERAITSENPVLNTNEAERDKQKNGGKLLKAQEMMFQPREGRDPVDEFSDAVDELSHWELQFVDFVRNVPVEQRRTLPLLHEYYRLFTHRLMRAERRFIVTRDYALSLSKASSDAFKRSEDRVERVRNFYAATHKSLSSPNYDPVKMRQRDIIGKLIAMNPTEFEEWKAAELEAKNLLIADFRPSE</sequence>
<reference evidence="3" key="1">
    <citation type="submission" date="2015-09" db="EMBL/GenBank/DDBJ databases">
        <authorList>
            <consortium name="Pathogen Informatics"/>
        </authorList>
    </citation>
    <scope>NUCLEOTIDE SEQUENCE [LARGE SCALE GENOMIC DNA]</scope>
    <source>
        <strain evidence="3">Lake Konstanz</strain>
    </source>
</reference>
<gene>
    <name evidence="2" type="ORF">BSAL_13555</name>
</gene>
<accession>A0A0S4JDE7</accession>
<dbReference type="AlphaFoldDB" id="A0A0S4JDE7"/>
<evidence type="ECO:0000313" key="2">
    <source>
        <dbReference type="EMBL" id="CUG88072.1"/>
    </source>
</evidence>
<dbReference type="Proteomes" id="UP000051952">
    <property type="component" value="Unassembled WGS sequence"/>
</dbReference>
<evidence type="ECO:0000313" key="3">
    <source>
        <dbReference type="Proteomes" id="UP000051952"/>
    </source>
</evidence>
<dbReference type="OrthoDB" id="278006at2759"/>
<organism evidence="2 3">
    <name type="scientific">Bodo saltans</name>
    <name type="common">Flagellated protozoan</name>
    <dbReference type="NCBI Taxonomy" id="75058"/>
    <lineage>
        <taxon>Eukaryota</taxon>
        <taxon>Discoba</taxon>
        <taxon>Euglenozoa</taxon>
        <taxon>Kinetoplastea</taxon>
        <taxon>Metakinetoplastina</taxon>
        <taxon>Eubodonida</taxon>
        <taxon>Bodonidae</taxon>
        <taxon>Bodo</taxon>
    </lineage>
</organism>
<keyword evidence="3" id="KW-1185">Reference proteome</keyword>
<dbReference type="OMA" id="TQERMYE"/>
<proteinExistence type="predicted"/>
<dbReference type="VEuPathDB" id="TriTrypDB:BSAL_13555"/>